<dbReference type="Proteomes" id="UP000504603">
    <property type="component" value="Unplaced"/>
</dbReference>
<dbReference type="KEGG" id="mcha:111007808"/>
<name>A0A6J1C2A4_MOMCH</name>
<accession>A0A6J1C2A4</accession>
<evidence type="ECO:0000313" key="2">
    <source>
        <dbReference type="Proteomes" id="UP000504603"/>
    </source>
</evidence>
<dbReference type="PANTHER" id="PTHR12499:SF22">
    <property type="entry name" value="OS02G0312500 PROTEIN"/>
    <property type="match status" value="1"/>
</dbReference>
<dbReference type="OrthoDB" id="2129069at2759"/>
<dbReference type="GO" id="GO:0005739">
    <property type="term" value="C:mitochondrion"/>
    <property type="evidence" value="ECO:0007669"/>
    <property type="project" value="TreeGrafter"/>
</dbReference>
<proteinExistence type="predicted"/>
<keyword evidence="2" id="KW-1185">Reference proteome</keyword>
<dbReference type="Pfam" id="PF07047">
    <property type="entry name" value="OPA3"/>
    <property type="match status" value="1"/>
</dbReference>
<dbReference type="GeneID" id="111007808"/>
<protein>
    <submittedName>
        <fullName evidence="3">OPA3-like protein</fullName>
    </submittedName>
</protein>
<feature type="coiled-coil region" evidence="1">
    <location>
        <begin position="116"/>
        <end position="143"/>
    </location>
</feature>
<dbReference type="AlphaFoldDB" id="A0A6J1C2A4"/>
<dbReference type="PANTHER" id="PTHR12499">
    <property type="entry name" value="OPTIC ATROPHY 3 PROTEIN OPA3"/>
    <property type="match status" value="1"/>
</dbReference>
<dbReference type="RefSeq" id="XP_022136001.1">
    <property type="nucleotide sequence ID" value="XM_022280309.1"/>
</dbReference>
<sequence>MILPFVKLGTLALKTFCKPIARRLKKDAGLHPKFRQCIINVAQANHRFSTNVQRRIYGRATDAAIRPLNEEKAVQAAADLLGELFVFTVAGAAVIFEVQRSSRSEARKEELRRQELEAMKQRDDDIAREIEILKQKVEELEQLSKGRGVTSIFHFRHPHTSEAEKAKHT</sequence>
<gene>
    <name evidence="3" type="primary">LOC111007808</name>
</gene>
<evidence type="ECO:0000313" key="3">
    <source>
        <dbReference type="RefSeq" id="XP_022136001.1"/>
    </source>
</evidence>
<organism evidence="2 3">
    <name type="scientific">Momordica charantia</name>
    <name type="common">Bitter gourd</name>
    <name type="synonym">Balsam pear</name>
    <dbReference type="NCBI Taxonomy" id="3673"/>
    <lineage>
        <taxon>Eukaryota</taxon>
        <taxon>Viridiplantae</taxon>
        <taxon>Streptophyta</taxon>
        <taxon>Embryophyta</taxon>
        <taxon>Tracheophyta</taxon>
        <taxon>Spermatophyta</taxon>
        <taxon>Magnoliopsida</taxon>
        <taxon>eudicotyledons</taxon>
        <taxon>Gunneridae</taxon>
        <taxon>Pentapetalae</taxon>
        <taxon>rosids</taxon>
        <taxon>fabids</taxon>
        <taxon>Cucurbitales</taxon>
        <taxon>Cucurbitaceae</taxon>
        <taxon>Momordiceae</taxon>
        <taxon>Momordica</taxon>
    </lineage>
</organism>
<reference evidence="3" key="1">
    <citation type="submission" date="2025-08" db="UniProtKB">
        <authorList>
            <consortium name="RefSeq"/>
        </authorList>
    </citation>
    <scope>IDENTIFICATION</scope>
    <source>
        <strain evidence="3">OHB3-1</strain>
    </source>
</reference>
<keyword evidence="1" id="KW-0175">Coiled coil</keyword>
<dbReference type="GO" id="GO:0019216">
    <property type="term" value="P:regulation of lipid metabolic process"/>
    <property type="evidence" value="ECO:0007669"/>
    <property type="project" value="TreeGrafter"/>
</dbReference>
<evidence type="ECO:0000256" key="1">
    <source>
        <dbReference type="SAM" id="Coils"/>
    </source>
</evidence>
<dbReference type="InterPro" id="IPR010754">
    <property type="entry name" value="OPA3-like"/>
</dbReference>